<dbReference type="EMBL" id="FOMZ01000018">
    <property type="protein sequence ID" value="SFE61324.1"/>
    <property type="molecule type" value="Genomic_DNA"/>
</dbReference>
<keyword evidence="3" id="KW-1185">Reference proteome</keyword>
<protein>
    <recommendedName>
        <fullName evidence="1">DUF4935 domain-containing protein</fullName>
    </recommendedName>
</protein>
<accession>A0A1I2BZ87</accession>
<dbReference type="Pfam" id="PF16289">
    <property type="entry name" value="PIN_12"/>
    <property type="match status" value="1"/>
</dbReference>
<dbReference type="RefSeq" id="WP_245755673.1">
    <property type="nucleotide sequence ID" value="NZ_FOMZ01000018.1"/>
</dbReference>
<name>A0A1I2BZ87_9ACTN</name>
<gene>
    <name evidence="2" type="ORF">SAMN04487819_11835</name>
</gene>
<proteinExistence type="predicted"/>
<sequence>MGALTSALLRIASAKGMEVCLPEVVVDESTAKREELADAAISKIRQASIEASKYFDLEPMYVPDAVDAANEWRRELEAKFRVLPLSSDIAVTALWREIFRKPPAHKGKGARDAAIWLIVARHNANSHGDETYFVSSNVNDFAGPDKKSIDTELLKDLERPSYFHYFTGIESLLESIASPFDYRPSVDALEDVREAILEGVLRLDLLQHRGTVNVDEFDDSSVSDAASWSLESVNFTKTKKSYEMGDECLALVQIAAEFKSYSDGLSPVVRTLEVECWLELQSKEGPITSLAVESANSDSIS</sequence>
<evidence type="ECO:0000259" key="1">
    <source>
        <dbReference type="Pfam" id="PF16289"/>
    </source>
</evidence>
<evidence type="ECO:0000313" key="3">
    <source>
        <dbReference type="Proteomes" id="UP000198716"/>
    </source>
</evidence>
<dbReference type="InterPro" id="IPR032557">
    <property type="entry name" value="DUF4935"/>
</dbReference>
<organism evidence="2 3">
    <name type="scientific">Actinopolyspora alba</name>
    <dbReference type="NCBI Taxonomy" id="673379"/>
    <lineage>
        <taxon>Bacteria</taxon>
        <taxon>Bacillati</taxon>
        <taxon>Actinomycetota</taxon>
        <taxon>Actinomycetes</taxon>
        <taxon>Actinopolysporales</taxon>
        <taxon>Actinopolysporaceae</taxon>
        <taxon>Actinopolyspora</taxon>
        <taxon>Actinopolyspora alba group</taxon>
    </lineage>
</organism>
<dbReference type="Proteomes" id="UP000198716">
    <property type="component" value="Unassembled WGS sequence"/>
</dbReference>
<dbReference type="AlphaFoldDB" id="A0A1I2BZ87"/>
<feature type="domain" description="DUF4935" evidence="1">
    <location>
        <begin position="5"/>
        <end position="141"/>
    </location>
</feature>
<evidence type="ECO:0000313" key="2">
    <source>
        <dbReference type="EMBL" id="SFE61324.1"/>
    </source>
</evidence>
<reference evidence="3" key="1">
    <citation type="submission" date="2016-10" db="EMBL/GenBank/DDBJ databases">
        <authorList>
            <person name="Varghese N."/>
            <person name="Submissions S."/>
        </authorList>
    </citation>
    <scope>NUCLEOTIDE SEQUENCE [LARGE SCALE GENOMIC DNA]</scope>
    <source>
        <strain evidence="3">DSM 45004</strain>
    </source>
</reference>